<dbReference type="EMBL" id="GBXM01095971">
    <property type="protein sequence ID" value="JAH12606.1"/>
    <property type="molecule type" value="Transcribed_RNA"/>
</dbReference>
<sequence length="53" mass="5886">MGWALFVADSSLNVNYKLFPRCPLRLITAMLVAPGKVDFYVGQFSLGLLLLLL</sequence>
<accession>A0A0E9Q6T2</accession>
<evidence type="ECO:0000313" key="1">
    <source>
        <dbReference type="EMBL" id="JAH12606.1"/>
    </source>
</evidence>
<dbReference type="AlphaFoldDB" id="A0A0E9Q6T2"/>
<protein>
    <submittedName>
        <fullName evidence="1">Uncharacterized protein</fullName>
    </submittedName>
</protein>
<organism evidence="1">
    <name type="scientific">Anguilla anguilla</name>
    <name type="common">European freshwater eel</name>
    <name type="synonym">Muraena anguilla</name>
    <dbReference type="NCBI Taxonomy" id="7936"/>
    <lineage>
        <taxon>Eukaryota</taxon>
        <taxon>Metazoa</taxon>
        <taxon>Chordata</taxon>
        <taxon>Craniata</taxon>
        <taxon>Vertebrata</taxon>
        <taxon>Euteleostomi</taxon>
        <taxon>Actinopterygii</taxon>
        <taxon>Neopterygii</taxon>
        <taxon>Teleostei</taxon>
        <taxon>Anguilliformes</taxon>
        <taxon>Anguillidae</taxon>
        <taxon>Anguilla</taxon>
    </lineage>
</organism>
<reference evidence="1" key="2">
    <citation type="journal article" date="2015" name="Fish Shellfish Immunol.">
        <title>Early steps in the European eel (Anguilla anguilla)-Vibrio vulnificus interaction in the gills: Role of the RtxA13 toxin.</title>
        <authorList>
            <person name="Callol A."/>
            <person name="Pajuelo D."/>
            <person name="Ebbesson L."/>
            <person name="Teles M."/>
            <person name="MacKenzie S."/>
            <person name="Amaro C."/>
        </authorList>
    </citation>
    <scope>NUCLEOTIDE SEQUENCE</scope>
</reference>
<proteinExistence type="predicted"/>
<reference evidence="1" key="1">
    <citation type="submission" date="2014-11" db="EMBL/GenBank/DDBJ databases">
        <authorList>
            <person name="Amaro Gonzalez C."/>
        </authorList>
    </citation>
    <scope>NUCLEOTIDE SEQUENCE</scope>
</reference>
<name>A0A0E9Q6T2_ANGAN</name>